<proteinExistence type="predicted"/>
<keyword evidence="2" id="KW-1185">Reference proteome</keyword>
<dbReference type="EMBL" id="WTPW01000897">
    <property type="protein sequence ID" value="KAF0471035.1"/>
    <property type="molecule type" value="Genomic_DNA"/>
</dbReference>
<protein>
    <submittedName>
        <fullName evidence="1">Uncharacterized protein</fullName>
    </submittedName>
</protein>
<reference evidence="1 2" key="1">
    <citation type="journal article" date="2019" name="Environ. Microbiol.">
        <title>At the nexus of three kingdoms: the genome of the mycorrhizal fungus Gigaspora margarita provides insights into plant, endobacterial and fungal interactions.</title>
        <authorList>
            <person name="Venice F."/>
            <person name="Ghignone S."/>
            <person name="Salvioli di Fossalunga A."/>
            <person name="Amselem J."/>
            <person name="Novero M."/>
            <person name="Xianan X."/>
            <person name="Sedzielewska Toro K."/>
            <person name="Morin E."/>
            <person name="Lipzen A."/>
            <person name="Grigoriev I.V."/>
            <person name="Henrissat B."/>
            <person name="Martin F.M."/>
            <person name="Bonfante P."/>
        </authorList>
    </citation>
    <scope>NUCLEOTIDE SEQUENCE [LARGE SCALE GENOMIC DNA]</scope>
    <source>
        <strain evidence="1 2">BEG34</strain>
    </source>
</reference>
<organism evidence="1 2">
    <name type="scientific">Gigaspora margarita</name>
    <dbReference type="NCBI Taxonomy" id="4874"/>
    <lineage>
        <taxon>Eukaryota</taxon>
        <taxon>Fungi</taxon>
        <taxon>Fungi incertae sedis</taxon>
        <taxon>Mucoromycota</taxon>
        <taxon>Glomeromycotina</taxon>
        <taxon>Glomeromycetes</taxon>
        <taxon>Diversisporales</taxon>
        <taxon>Gigasporaceae</taxon>
        <taxon>Gigaspora</taxon>
    </lineage>
</organism>
<sequence length="250" mass="30683">MLQDLIIEEFQKDIKIIKENEYIFLIDKTNKDTKIFTKANISDKLQLEYLRKKLKKEEKINSKYSILIECSSKTCYERQQKRDRESEEISFEYMEKICLLYKQYAYKLYPKFIIFNTEQIELENYYKEFMHQFCIDLQVLKDNFYFDDKYEYELYKNFQKKYKQTLNLFVEYVYLKSKTLNDEDSIVAFLYVVTKVETTLYPFSKKIYTIQEEKNNSELYTIEEKLEEEEENSITSYSIDISETIFNYIL</sequence>
<name>A0A8H4AB38_GIGMA</name>
<dbReference type="SUPFAM" id="SSF52540">
    <property type="entry name" value="P-loop containing nucleoside triphosphate hydrolases"/>
    <property type="match status" value="1"/>
</dbReference>
<evidence type="ECO:0000313" key="2">
    <source>
        <dbReference type="Proteomes" id="UP000439903"/>
    </source>
</evidence>
<dbReference type="AlphaFoldDB" id="A0A8H4AB38"/>
<dbReference type="Proteomes" id="UP000439903">
    <property type="component" value="Unassembled WGS sequence"/>
</dbReference>
<dbReference type="OrthoDB" id="2491696at2759"/>
<comment type="caution">
    <text evidence="1">The sequence shown here is derived from an EMBL/GenBank/DDBJ whole genome shotgun (WGS) entry which is preliminary data.</text>
</comment>
<dbReference type="Gene3D" id="3.40.50.300">
    <property type="entry name" value="P-loop containing nucleotide triphosphate hydrolases"/>
    <property type="match status" value="1"/>
</dbReference>
<dbReference type="InterPro" id="IPR027417">
    <property type="entry name" value="P-loop_NTPase"/>
</dbReference>
<gene>
    <name evidence="1" type="ORF">F8M41_025273</name>
</gene>
<accession>A0A8H4AB38</accession>
<evidence type="ECO:0000313" key="1">
    <source>
        <dbReference type="EMBL" id="KAF0471035.1"/>
    </source>
</evidence>